<keyword evidence="1" id="KW-0813">Transport</keyword>
<reference evidence="10" key="1">
    <citation type="submission" date="2020-02" db="EMBL/GenBank/DDBJ databases">
        <authorList>
            <person name="Meier V. D."/>
        </authorList>
    </citation>
    <scope>NUCLEOTIDE SEQUENCE</scope>
    <source>
        <strain evidence="10">AVDCRST_MAG45</strain>
    </source>
</reference>
<dbReference type="InterPro" id="IPR022813">
    <property type="entry name" value="SecD/SecF_arch_bac"/>
</dbReference>
<dbReference type="GO" id="GO:0005886">
    <property type="term" value="C:plasma membrane"/>
    <property type="evidence" value="ECO:0007669"/>
    <property type="project" value="TreeGrafter"/>
</dbReference>
<keyword evidence="2" id="KW-1003">Cell membrane</keyword>
<evidence type="ECO:0000256" key="5">
    <source>
        <dbReference type="ARBA" id="ARBA00022989"/>
    </source>
</evidence>
<feature type="domain" description="Protein translocase subunit SecDF P1" evidence="9">
    <location>
        <begin position="60"/>
        <end position="116"/>
    </location>
</feature>
<evidence type="ECO:0000256" key="6">
    <source>
        <dbReference type="ARBA" id="ARBA00023010"/>
    </source>
</evidence>
<proteinExistence type="predicted"/>
<evidence type="ECO:0000256" key="8">
    <source>
        <dbReference type="SAM" id="MobiDB-lite"/>
    </source>
</evidence>
<evidence type="ECO:0000256" key="2">
    <source>
        <dbReference type="ARBA" id="ARBA00022475"/>
    </source>
</evidence>
<sequence>MTSRRRNLAIIALVLTLLGGAIAVIVIQPTRLGLDLRGGVELVYEARPTPKVPEITPQAVDDAISTIRRRTDALGVSEPEIQRSGANQITVALPDVDNAERAIEQVGTTAQLQFYDWEPNLILEDEEGGGTIRALEAIEQQSTAAEERPQPSLFEAVQLAGKARPTAEEADFPPGGPSPSVARRFGNDRRALLEFYDRRNDSGGDKYYLFGPGSGPTRPPLEGPASTCAELLSELIDNAPEGNRGQRTPPPGSQCQAELRALGTAGPPAGSQVLRVPRGIAVVQAQRPENLPETA</sequence>
<keyword evidence="5" id="KW-1133">Transmembrane helix</keyword>
<keyword evidence="6" id="KW-0811">Translocation</keyword>
<dbReference type="InterPro" id="IPR022646">
    <property type="entry name" value="SecD/SecF_CS"/>
</dbReference>
<dbReference type="GO" id="GO:0015031">
    <property type="term" value="P:protein transport"/>
    <property type="evidence" value="ECO:0007669"/>
    <property type="project" value="UniProtKB-KW"/>
</dbReference>
<protein>
    <recommendedName>
        <fullName evidence="9">Protein translocase subunit SecDF P1 domain-containing protein</fullName>
    </recommendedName>
</protein>
<keyword evidence="7" id="KW-0472">Membrane</keyword>
<feature type="region of interest" description="Disordered" evidence="8">
    <location>
        <begin position="239"/>
        <end position="273"/>
    </location>
</feature>
<dbReference type="Pfam" id="PF07549">
    <property type="entry name" value="Sec_GG"/>
    <property type="match status" value="1"/>
</dbReference>
<keyword evidence="3" id="KW-0812">Transmembrane</keyword>
<dbReference type="Pfam" id="PF21760">
    <property type="entry name" value="SecD_1st"/>
    <property type="match status" value="1"/>
</dbReference>
<keyword evidence="4" id="KW-0653">Protein transport</keyword>
<name>A0A6J4S7K2_9ACTN</name>
<dbReference type="InterPro" id="IPR048631">
    <property type="entry name" value="SecD_1st"/>
</dbReference>
<dbReference type="PANTHER" id="PTHR30081">
    <property type="entry name" value="PROTEIN-EXPORT MEMBRANE PROTEIN SEC"/>
    <property type="match status" value="1"/>
</dbReference>
<evidence type="ECO:0000256" key="7">
    <source>
        <dbReference type="ARBA" id="ARBA00023136"/>
    </source>
</evidence>
<accession>A0A6J4S7K2</accession>
<organism evidence="10">
    <name type="scientific">uncultured Solirubrobacterales bacterium</name>
    <dbReference type="NCBI Taxonomy" id="768556"/>
    <lineage>
        <taxon>Bacteria</taxon>
        <taxon>Bacillati</taxon>
        <taxon>Actinomycetota</taxon>
        <taxon>Thermoleophilia</taxon>
        <taxon>Solirubrobacterales</taxon>
        <taxon>environmental samples</taxon>
    </lineage>
</organism>
<evidence type="ECO:0000259" key="9">
    <source>
        <dbReference type="Pfam" id="PF21760"/>
    </source>
</evidence>
<dbReference type="PANTHER" id="PTHR30081:SF1">
    <property type="entry name" value="PROTEIN TRANSLOCASE SUBUNIT SECD"/>
    <property type="match status" value="1"/>
</dbReference>
<dbReference type="Gene3D" id="3.30.70.3220">
    <property type="match status" value="1"/>
</dbReference>
<evidence type="ECO:0000256" key="4">
    <source>
        <dbReference type="ARBA" id="ARBA00022927"/>
    </source>
</evidence>
<gene>
    <name evidence="10" type="ORF">AVDCRST_MAG45-749</name>
</gene>
<evidence type="ECO:0000256" key="3">
    <source>
        <dbReference type="ARBA" id="ARBA00022692"/>
    </source>
</evidence>
<dbReference type="EMBL" id="CADCVU010000066">
    <property type="protein sequence ID" value="CAA9490996.1"/>
    <property type="molecule type" value="Genomic_DNA"/>
</dbReference>
<evidence type="ECO:0000256" key="1">
    <source>
        <dbReference type="ARBA" id="ARBA00022448"/>
    </source>
</evidence>
<feature type="non-terminal residue" evidence="10">
    <location>
        <position position="295"/>
    </location>
</feature>
<feature type="region of interest" description="Disordered" evidence="8">
    <location>
        <begin position="162"/>
        <end position="184"/>
    </location>
</feature>
<dbReference type="AlphaFoldDB" id="A0A6J4S7K2"/>
<evidence type="ECO:0000313" key="10">
    <source>
        <dbReference type="EMBL" id="CAA9490996.1"/>
    </source>
</evidence>